<proteinExistence type="predicted"/>
<keyword evidence="3" id="KW-1185">Reference proteome</keyword>
<protein>
    <submittedName>
        <fullName evidence="2">Str. FM013</fullName>
    </submittedName>
</protein>
<name>A0A0G4PG66_PENC3</name>
<sequence>MSGQRFDRMFEGLQTFKPVDKYGQSSDKNPTVWRLRYNFNLEFEVDILADLITSEYKLRQTLQQKENLEENIRALEKIPGNCEDKKQLQQYYEELEIIKRDHSKNGQTMFANESMFPPGSLKRNYDAMREDLAWYLRQELVQDCISRGGCCARGCDCCRNRATARYERGVGHCTGGFGCCSSERGFEYTAEEKQQTADQLNSMLLAPNPSYIIKMAEAYFVKPPEKKVEGGGKVKKKKVHWWQ</sequence>
<keyword evidence="1" id="KW-0175">Coiled coil</keyword>
<gene>
    <name evidence="2" type="ORF">PCAMFM013_S014g000151</name>
</gene>
<dbReference type="AlphaFoldDB" id="A0A0G4PG66"/>
<evidence type="ECO:0000313" key="2">
    <source>
        <dbReference type="EMBL" id="CRL25255.1"/>
    </source>
</evidence>
<dbReference type="EMBL" id="HG793147">
    <property type="protein sequence ID" value="CRL25255.1"/>
    <property type="molecule type" value="Genomic_DNA"/>
</dbReference>
<organism evidence="2 3">
    <name type="scientific">Penicillium camemberti (strain FM 013)</name>
    <dbReference type="NCBI Taxonomy" id="1429867"/>
    <lineage>
        <taxon>Eukaryota</taxon>
        <taxon>Fungi</taxon>
        <taxon>Dikarya</taxon>
        <taxon>Ascomycota</taxon>
        <taxon>Pezizomycotina</taxon>
        <taxon>Eurotiomycetes</taxon>
        <taxon>Eurotiomycetidae</taxon>
        <taxon>Eurotiales</taxon>
        <taxon>Aspergillaceae</taxon>
        <taxon>Penicillium</taxon>
    </lineage>
</organism>
<evidence type="ECO:0000256" key="1">
    <source>
        <dbReference type="SAM" id="Coils"/>
    </source>
</evidence>
<dbReference type="Proteomes" id="UP000053732">
    <property type="component" value="Unassembled WGS sequence"/>
</dbReference>
<evidence type="ECO:0000313" key="3">
    <source>
        <dbReference type="Proteomes" id="UP000053732"/>
    </source>
</evidence>
<accession>A0A0G4PG66</accession>
<reference evidence="2 3" key="1">
    <citation type="journal article" date="2014" name="Nat. Commun.">
        <title>Multiple recent horizontal transfers of a large genomic region in cheese making fungi.</title>
        <authorList>
            <person name="Cheeseman K."/>
            <person name="Ropars J."/>
            <person name="Renault P."/>
            <person name="Dupont J."/>
            <person name="Gouzy J."/>
            <person name="Branca A."/>
            <person name="Abraham A.L."/>
            <person name="Ceppi M."/>
            <person name="Conseiller E."/>
            <person name="Debuchy R."/>
            <person name="Malagnac F."/>
            <person name="Goarin A."/>
            <person name="Silar P."/>
            <person name="Lacoste S."/>
            <person name="Sallet E."/>
            <person name="Bensimon A."/>
            <person name="Giraud T."/>
            <person name="Brygoo Y."/>
        </authorList>
    </citation>
    <scope>NUCLEOTIDE SEQUENCE [LARGE SCALE GENOMIC DNA]</scope>
    <source>
        <strain evidence="3">FM 013</strain>
    </source>
</reference>
<feature type="coiled-coil region" evidence="1">
    <location>
        <begin position="51"/>
        <end position="78"/>
    </location>
</feature>